<name>A0AAE0ZIJ6_9GAST</name>
<evidence type="ECO:0000313" key="1">
    <source>
        <dbReference type="EMBL" id="KAK3770074.1"/>
    </source>
</evidence>
<protein>
    <submittedName>
        <fullName evidence="1">Uncharacterized protein</fullName>
    </submittedName>
</protein>
<dbReference type="AlphaFoldDB" id="A0AAE0ZIJ6"/>
<organism evidence="1 2">
    <name type="scientific">Elysia crispata</name>
    <name type="common">lettuce slug</name>
    <dbReference type="NCBI Taxonomy" id="231223"/>
    <lineage>
        <taxon>Eukaryota</taxon>
        <taxon>Metazoa</taxon>
        <taxon>Spiralia</taxon>
        <taxon>Lophotrochozoa</taxon>
        <taxon>Mollusca</taxon>
        <taxon>Gastropoda</taxon>
        <taxon>Heterobranchia</taxon>
        <taxon>Euthyneura</taxon>
        <taxon>Panpulmonata</taxon>
        <taxon>Sacoglossa</taxon>
        <taxon>Placobranchoidea</taxon>
        <taxon>Plakobranchidae</taxon>
        <taxon>Elysia</taxon>
    </lineage>
</organism>
<sequence length="114" mass="12290">MTATICSSNTRPVMTATIRYPPHGACHVSKNMFLPHEACHESKNLFPATLGLSWQQQSAPSHTGSVMTATICCWSHKACQESAKRGMGPVMTATVCYPPDGAYQNDSTPSAEFV</sequence>
<accession>A0AAE0ZIJ6</accession>
<dbReference type="Proteomes" id="UP001283361">
    <property type="component" value="Unassembled WGS sequence"/>
</dbReference>
<reference evidence="1" key="1">
    <citation type="journal article" date="2023" name="G3 (Bethesda)">
        <title>A reference genome for the long-term kleptoplast-retaining sea slug Elysia crispata morphotype clarki.</title>
        <authorList>
            <person name="Eastman K.E."/>
            <person name="Pendleton A.L."/>
            <person name="Shaikh M.A."/>
            <person name="Suttiyut T."/>
            <person name="Ogas R."/>
            <person name="Tomko P."/>
            <person name="Gavelis G."/>
            <person name="Widhalm J.R."/>
            <person name="Wisecaver J.H."/>
        </authorList>
    </citation>
    <scope>NUCLEOTIDE SEQUENCE</scope>
    <source>
        <strain evidence="1">ECLA1</strain>
    </source>
</reference>
<gene>
    <name evidence="1" type="ORF">RRG08_040982</name>
</gene>
<dbReference type="EMBL" id="JAWDGP010003868">
    <property type="protein sequence ID" value="KAK3770074.1"/>
    <property type="molecule type" value="Genomic_DNA"/>
</dbReference>
<comment type="caution">
    <text evidence="1">The sequence shown here is derived from an EMBL/GenBank/DDBJ whole genome shotgun (WGS) entry which is preliminary data.</text>
</comment>
<proteinExistence type="predicted"/>
<keyword evidence="2" id="KW-1185">Reference proteome</keyword>
<evidence type="ECO:0000313" key="2">
    <source>
        <dbReference type="Proteomes" id="UP001283361"/>
    </source>
</evidence>